<protein>
    <recommendedName>
        <fullName evidence="4">Helix-turn-helix domain-containing protein</fullName>
    </recommendedName>
</protein>
<dbReference type="InterPro" id="IPR011989">
    <property type="entry name" value="ARM-like"/>
</dbReference>
<evidence type="ECO:0008006" key="4">
    <source>
        <dbReference type="Google" id="ProtNLM"/>
    </source>
</evidence>
<proteinExistence type="predicted"/>
<evidence type="ECO:0000256" key="1">
    <source>
        <dbReference type="SAM" id="MobiDB-lite"/>
    </source>
</evidence>
<name>A0A517Y1F3_9BACT</name>
<evidence type="ECO:0000313" key="3">
    <source>
        <dbReference type="Proteomes" id="UP000319576"/>
    </source>
</evidence>
<dbReference type="AlphaFoldDB" id="A0A517Y1F3"/>
<dbReference type="EMBL" id="CP036273">
    <property type="protein sequence ID" value="QDU23575.1"/>
    <property type="molecule type" value="Genomic_DNA"/>
</dbReference>
<sequence>MSDTRTTHKAGPGTPGKGRPNPGAAEIAAAALAAGQTAVAAAAVAGVHERTVRKWLDQPDYRAGVDRLRGEAVGRALGRLGDGMTAAADALRGLVAHRDPHVRYKAARAVLELGLRLREHAELEGRVRELEARFADHDAGAAGSES</sequence>
<keyword evidence="3" id="KW-1185">Reference proteome</keyword>
<evidence type="ECO:0000313" key="2">
    <source>
        <dbReference type="EMBL" id="QDU23575.1"/>
    </source>
</evidence>
<gene>
    <name evidence="2" type="ORF">ETAA1_55760</name>
</gene>
<dbReference type="KEGG" id="uli:ETAA1_55760"/>
<accession>A0A517Y1F3</accession>
<feature type="region of interest" description="Disordered" evidence="1">
    <location>
        <begin position="1"/>
        <end position="23"/>
    </location>
</feature>
<dbReference type="Gene3D" id="1.25.10.10">
    <property type="entry name" value="Leucine-rich Repeat Variant"/>
    <property type="match status" value="1"/>
</dbReference>
<reference evidence="2 3" key="1">
    <citation type="submission" date="2019-02" db="EMBL/GenBank/DDBJ databases">
        <title>Deep-cultivation of Planctomycetes and their phenomic and genomic characterization uncovers novel biology.</title>
        <authorList>
            <person name="Wiegand S."/>
            <person name="Jogler M."/>
            <person name="Boedeker C."/>
            <person name="Pinto D."/>
            <person name="Vollmers J."/>
            <person name="Rivas-Marin E."/>
            <person name="Kohn T."/>
            <person name="Peeters S.H."/>
            <person name="Heuer A."/>
            <person name="Rast P."/>
            <person name="Oberbeckmann S."/>
            <person name="Bunk B."/>
            <person name="Jeske O."/>
            <person name="Meyerdierks A."/>
            <person name="Storesund J.E."/>
            <person name="Kallscheuer N."/>
            <person name="Luecker S."/>
            <person name="Lage O.M."/>
            <person name="Pohl T."/>
            <person name="Merkel B.J."/>
            <person name="Hornburger P."/>
            <person name="Mueller R.-W."/>
            <person name="Bruemmer F."/>
            <person name="Labrenz M."/>
            <person name="Spormann A.M."/>
            <person name="Op den Camp H."/>
            <person name="Overmann J."/>
            <person name="Amann R."/>
            <person name="Jetten M.S.M."/>
            <person name="Mascher T."/>
            <person name="Medema M.H."/>
            <person name="Devos D.P."/>
            <person name="Kaster A.-K."/>
            <person name="Ovreas L."/>
            <person name="Rohde M."/>
            <person name="Galperin M.Y."/>
            <person name="Jogler C."/>
        </authorList>
    </citation>
    <scope>NUCLEOTIDE SEQUENCE [LARGE SCALE GENOMIC DNA]</scope>
    <source>
        <strain evidence="2 3">ETA_A1</strain>
    </source>
</reference>
<dbReference type="Proteomes" id="UP000319576">
    <property type="component" value="Chromosome"/>
</dbReference>
<dbReference type="RefSeq" id="WP_145243807.1">
    <property type="nucleotide sequence ID" value="NZ_CP036273.1"/>
</dbReference>
<organism evidence="2 3">
    <name type="scientific">Urbifossiella limnaea</name>
    <dbReference type="NCBI Taxonomy" id="2528023"/>
    <lineage>
        <taxon>Bacteria</taxon>
        <taxon>Pseudomonadati</taxon>
        <taxon>Planctomycetota</taxon>
        <taxon>Planctomycetia</taxon>
        <taxon>Gemmatales</taxon>
        <taxon>Gemmataceae</taxon>
        <taxon>Urbifossiella</taxon>
    </lineage>
</organism>